<comment type="similarity">
    <text evidence="1 7">Belongs to the class-I aminoacyl-tRNA synthetase family. Glutamate--tRNA ligase type 1 subfamily.</text>
</comment>
<sequence>MSEITVRVRFAPSPTGYLHVGGARTALFNYLFARKMGGKFILRIEDTDLERSERVYEEQLIAALRWLGLDWDEGPDIGGPYGPYRQSERVEIYQEYAQKLVNEGKAYEVYAYPEEIEALREKLLAEGKAPHYTREMLEAFTTEERKREYAEKGLRPAIYFSMPRKDYVIHDVVKGEVHFKAGSVGDFALLRSNGMPTYNYACVIDDGLMKITHVLRGDDHLSNTVKQIALYEALGWPVPVFGHVSMILGPDGSKLSKRHGATSVEEFRNRGYLPEALVNFLALLGWSHPEGKEILTKEELIQSFSLERLVKNPAIFNPEKLRWMNAEHIRMKPIDELVKIARQYINWDVEEERLKKIILAVRDRIEELSELPELTRFFFERPENLPEQIPEAVETYTALLGELEKLEAWTKETIYAAFKNAMKSARLKGKEFYMNLRLILTGKTEGPELIDILEALGKDETTARIRKYIEREEVV</sequence>
<dbReference type="GO" id="GO:0000049">
    <property type="term" value="F:tRNA binding"/>
    <property type="evidence" value="ECO:0007669"/>
    <property type="project" value="InterPro"/>
</dbReference>
<dbReference type="NCBIfam" id="TIGR00464">
    <property type="entry name" value="gltX_bact"/>
    <property type="match status" value="1"/>
</dbReference>
<keyword evidence="4 7" id="KW-0067">ATP-binding</keyword>
<comment type="subunit">
    <text evidence="7">Monomer.</text>
</comment>
<dbReference type="PANTHER" id="PTHR43311">
    <property type="entry name" value="GLUTAMATE--TRNA LIGASE"/>
    <property type="match status" value="1"/>
</dbReference>
<keyword evidence="3 7" id="KW-0547">Nucleotide-binding</keyword>
<dbReference type="InterPro" id="IPR001412">
    <property type="entry name" value="aa-tRNA-synth_I_CS"/>
</dbReference>
<dbReference type="InterPro" id="IPR004527">
    <property type="entry name" value="Glu-tRNA-ligase_bac/mito"/>
</dbReference>
<gene>
    <name evidence="7" type="primary">gltX</name>
    <name evidence="10" type="ORF">A4H02_03080</name>
</gene>
<keyword evidence="7" id="KW-0963">Cytoplasm</keyword>
<dbReference type="EC" id="6.1.1.17" evidence="7"/>
<evidence type="ECO:0000313" key="10">
    <source>
        <dbReference type="EMBL" id="ODN30865.1"/>
    </source>
</evidence>
<keyword evidence="5 7" id="KW-0648">Protein biosynthesis</keyword>
<dbReference type="InterPro" id="IPR014729">
    <property type="entry name" value="Rossmann-like_a/b/a_fold"/>
</dbReference>
<dbReference type="InterPro" id="IPR008925">
    <property type="entry name" value="aa_tRNA-synth_I_cd-bd_sf"/>
</dbReference>
<dbReference type="InterPro" id="IPR020058">
    <property type="entry name" value="Glu/Gln-tRNA-synth_Ib_cat-dom"/>
</dbReference>
<dbReference type="PANTHER" id="PTHR43311:SF2">
    <property type="entry name" value="GLUTAMATE--TRNA LIGASE, MITOCHONDRIAL-RELATED"/>
    <property type="match status" value="1"/>
</dbReference>
<dbReference type="InterPro" id="IPR049940">
    <property type="entry name" value="GluQ/Sye"/>
</dbReference>
<organism evidence="10 11">
    <name type="scientific">Fervidobacterium thailandense</name>
    <dbReference type="NCBI Taxonomy" id="1008305"/>
    <lineage>
        <taxon>Bacteria</taxon>
        <taxon>Thermotogati</taxon>
        <taxon>Thermotogota</taxon>
        <taxon>Thermotogae</taxon>
        <taxon>Thermotogales</taxon>
        <taxon>Fervidobacteriaceae</taxon>
        <taxon>Fervidobacterium</taxon>
    </lineage>
</organism>
<reference evidence="11" key="1">
    <citation type="submission" date="2016-04" db="EMBL/GenBank/DDBJ databases">
        <title>The genome sequence project of a novel Fervidobacterium isolate from a hot spring in Thailand.</title>
        <authorList>
            <person name="Gonzalez J.M."/>
            <person name="Cuecas A."/>
            <person name="Kanoksilapatham W."/>
        </authorList>
    </citation>
    <scope>NUCLEOTIDE SEQUENCE [LARGE SCALE GENOMIC DNA]</scope>
    <source>
        <strain evidence="11">FC2004</strain>
    </source>
</reference>
<dbReference type="EMBL" id="LWAF01000003">
    <property type="protein sequence ID" value="ODN30865.1"/>
    <property type="molecule type" value="Genomic_DNA"/>
</dbReference>
<evidence type="ECO:0000259" key="8">
    <source>
        <dbReference type="Pfam" id="PF00749"/>
    </source>
</evidence>
<dbReference type="GO" id="GO:0004818">
    <property type="term" value="F:glutamate-tRNA ligase activity"/>
    <property type="evidence" value="ECO:0007669"/>
    <property type="project" value="UniProtKB-UniRule"/>
</dbReference>
<feature type="short sequence motif" description="'HIGH' region" evidence="7">
    <location>
        <begin position="12"/>
        <end position="22"/>
    </location>
</feature>
<dbReference type="GO" id="GO:0006424">
    <property type="term" value="P:glutamyl-tRNA aminoacylation"/>
    <property type="evidence" value="ECO:0007669"/>
    <property type="project" value="UniProtKB-UniRule"/>
</dbReference>
<evidence type="ECO:0000313" key="11">
    <source>
        <dbReference type="Proteomes" id="UP000094570"/>
    </source>
</evidence>
<keyword evidence="11" id="KW-1185">Reference proteome</keyword>
<feature type="domain" description="Glutamyl/glutaminyl-tRNA synthetase class Ib catalytic" evidence="8">
    <location>
        <begin position="6"/>
        <end position="323"/>
    </location>
</feature>
<dbReference type="Pfam" id="PF19269">
    <property type="entry name" value="Anticodon_2"/>
    <property type="match status" value="1"/>
</dbReference>
<dbReference type="GO" id="GO:0008270">
    <property type="term" value="F:zinc ion binding"/>
    <property type="evidence" value="ECO:0007669"/>
    <property type="project" value="InterPro"/>
</dbReference>
<comment type="catalytic activity">
    <reaction evidence="7">
        <text>tRNA(Glu) + L-glutamate + ATP = L-glutamyl-tRNA(Glu) + AMP + diphosphate</text>
        <dbReference type="Rhea" id="RHEA:23540"/>
        <dbReference type="Rhea" id="RHEA-COMP:9663"/>
        <dbReference type="Rhea" id="RHEA-COMP:9680"/>
        <dbReference type="ChEBI" id="CHEBI:29985"/>
        <dbReference type="ChEBI" id="CHEBI:30616"/>
        <dbReference type="ChEBI" id="CHEBI:33019"/>
        <dbReference type="ChEBI" id="CHEBI:78442"/>
        <dbReference type="ChEBI" id="CHEBI:78520"/>
        <dbReference type="ChEBI" id="CHEBI:456215"/>
        <dbReference type="EC" id="6.1.1.17"/>
    </reaction>
</comment>
<accession>A0A1E3G3L2</accession>
<dbReference type="InterPro" id="IPR000924">
    <property type="entry name" value="Glu/Gln-tRNA-synth"/>
</dbReference>
<dbReference type="RefSeq" id="WP_069292702.1">
    <property type="nucleotide sequence ID" value="NZ_CP140110.1"/>
</dbReference>
<feature type="binding site" evidence="7">
    <location>
        <position position="257"/>
    </location>
    <ligand>
        <name>ATP</name>
        <dbReference type="ChEBI" id="CHEBI:30616"/>
    </ligand>
</feature>
<feature type="domain" description="Aminoacyl-tRNA synthetase class I anticodon-binding" evidence="9">
    <location>
        <begin position="337"/>
        <end position="469"/>
    </location>
</feature>
<dbReference type="Gene3D" id="3.40.50.620">
    <property type="entry name" value="HUPs"/>
    <property type="match status" value="1"/>
</dbReference>
<dbReference type="Gene3D" id="1.10.10.350">
    <property type="match status" value="1"/>
</dbReference>
<keyword evidence="2 7" id="KW-0436">Ligase</keyword>
<evidence type="ECO:0000256" key="3">
    <source>
        <dbReference type="ARBA" id="ARBA00022741"/>
    </source>
</evidence>
<evidence type="ECO:0000256" key="1">
    <source>
        <dbReference type="ARBA" id="ARBA00007894"/>
    </source>
</evidence>
<feature type="short sequence motif" description="'KMSKS' region" evidence="7">
    <location>
        <begin position="254"/>
        <end position="258"/>
    </location>
</feature>
<dbReference type="InterPro" id="IPR045462">
    <property type="entry name" value="aa-tRNA-synth_I_cd-bd"/>
</dbReference>
<comment type="caution">
    <text evidence="7">Lacks conserved residue(s) required for the propagation of feature annotation.</text>
</comment>
<dbReference type="AlphaFoldDB" id="A0A1E3G3L2"/>
<dbReference type="STRING" id="1008305.A4H02_03080"/>
<dbReference type="FunFam" id="3.40.50.620:FF:000045">
    <property type="entry name" value="Glutamate--tRNA ligase, mitochondrial"/>
    <property type="match status" value="1"/>
</dbReference>
<proteinExistence type="inferred from homology"/>
<evidence type="ECO:0000259" key="9">
    <source>
        <dbReference type="Pfam" id="PF19269"/>
    </source>
</evidence>
<dbReference type="PROSITE" id="PS00178">
    <property type="entry name" value="AA_TRNA_LIGASE_I"/>
    <property type="match status" value="1"/>
</dbReference>
<dbReference type="GO" id="GO:0005829">
    <property type="term" value="C:cytosol"/>
    <property type="evidence" value="ECO:0007669"/>
    <property type="project" value="TreeGrafter"/>
</dbReference>
<name>A0A1E3G3L2_9BACT</name>
<keyword evidence="6 7" id="KW-0030">Aminoacyl-tRNA synthetase</keyword>
<dbReference type="Pfam" id="PF00749">
    <property type="entry name" value="tRNA-synt_1c"/>
    <property type="match status" value="1"/>
</dbReference>
<evidence type="ECO:0000256" key="4">
    <source>
        <dbReference type="ARBA" id="ARBA00022840"/>
    </source>
</evidence>
<dbReference type="InterPro" id="IPR033910">
    <property type="entry name" value="GluRS_core"/>
</dbReference>
<dbReference type="Proteomes" id="UP000094570">
    <property type="component" value="Unassembled WGS sequence"/>
</dbReference>
<comment type="function">
    <text evidence="7">Catalyzes the attachment of glutamate to tRNA(Glu) in a two-step reaction: glutamate is first activated by ATP to form Glu-AMP and then transferred to the acceptor end of tRNA(Glu).</text>
</comment>
<dbReference type="GO" id="GO:0005524">
    <property type="term" value="F:ATP binding"/>
    <property type="evidence" value="ECO:0007669"/>
    <property type="project" value="UniProtKB-UniRule"/>
</dbReference>
<dbReference type="HAMAP" id="MF_00022">
    <property type="entry name" value="Glu_tRNA_synth_type1"/>
    <property type="match status" value="1"/>
</dbReference>
<dbReference type="PRINTS" id="PR00987">
    <property type="entry name" value="TRNASYNTHGLU"/>
</dbReference>
<dbReference type="CDD" id="cd00808">
    <property type="entry name" value="GluRS_core"/>
    <property type="match status" value="1"/>
</dbReference>
<dbReference type="OrthoDB" id="9807503at2"/>
<evidence type="ECO:0000256" key="2">
    <source>
        <dbReference type="ARBA" id="ARBA00022598"/>
    </source>
</evidence>
<dbReference type="InterPro" id="IPR020751">
    <property type="entry name" value="aa-tRNA-synth_I_codon-bd_sub2"/>
</dbReference>
<dbReference type="SUPFAM" id="SSF52374">
    <property type="entry name" value="Nucleotidylyl transferase"/>
    <property type="match status" value="1"/>
</dbReference>
<evidence type="ECO:0000256" key="6">
    <source>
        <dbReference type="ARBA" id="ARBA00023146"/>
    </source>
</evidence>
<comment type="subcellular location">
    <subcellularLocation>
        <location evidence="7">Cytoplasm</location>
    </subcellularLocation>
</comment>
<dbReference type="SUPFAM" id="SSF48163">
    <property type="entry name" value="An anticodon-binding domain of class I aminoacyl-tRNA synthetases"/>
    <property type="match status" value="1"/>
</dbReference>
<evidence type="ECO:0000256" key="7">
    <source>
        <dbReference type="HAMAP-Rule" id="MF_00022"/>
    </source>
</evidence>
<protein>
    <recommendedName>
        <fullName evidence="7">Glutamate--tRNA ligase</fullName>
        <ecNumber evidence="7">6.1.1.17</ecNumber>
    </recommendedName>
    <alternativeName>
        <fullName evidence="7">Glutamyl-tRNA synthetase</fullName>
        <shortName evidence="7">GluRS</shortName>
    </alternativeName>
</protein>
<evidence type="ECO:0000256" key="5">
    <source>
        <dbReference type="ARBA" id="ARBA00022917"/>
    </source>
</evidence>
<comment type="caution">
    <text evidence="10">The sequence shown here is derived from an EMBL/GenBank/DDBJ whole genome shotgun (WGS) entry which is preliminary data.</text>
</comment>